<keyword evidence="4" id="KW-1185">Reference proteome</keyword>
<accession>A0A7C9THF5</accession>
<keyword evidence="2" id="KW-0564">Palmitate</keyword>
<keyword evidence="2" id="KW-0812">Transmembrane</keyword>
<dbReference type="SUPFAM" id="SSF56954">
    <property type="entry name" value="Outer membrane efflux proteins (OEP)"/>
    <property type="match status" value="1"/>
</dbReference>
<sequence>MRPDHYPTRPGRAPSGLPARRAASLAAALAVGLTLSACGTLGPDSAQQRADARAQLQAQAASAVPADWPAASATLPASPASAPTADAAALEGQALVQDARLRQVIALALQANRDLRVAVFTLEQARATYRIQEAASGPTLNANAGLSASRTPAEASSAGRDTVSRAYSAGLGISAWEIDLFNRVGSLRDSALQAYLAAEATQRSTRLALVADVATAWLTLGADQQLLALYRQTLASQQQTLGLTEKRQALGAASGLTVAQTRATVESARASVATYESQVQRDRTALELLVGQRLPEALLPPTPDSGTATQAAVPAAALVALPEGLPSEVLRRRPDVQAAEAVVQGAQADLAAARAALYPRITLTASAGTASRSLEDLFQGGAWSFAPSVTLPLLDGGAARTTAQKAEITRDLRLASYDKTVQTAFKEVADALSVRASLQQRLSAQQALVEANTQAVRLSQARWQAGADGYLTLLDAQRSLLAAQQGLISLQLTEQANRVTLFKVLGGT</sequence>
<keyword evidence="2" id="KW-1134">Transmembrane beta strand</keyword>
<dbReference type="PANTHER" id="PTHR30203:SF32">
    <property type="entry name" value="CATION EFFLUX SYSTEM PROTEIN CUSC"/>
    <property type="match status" value="1"/>
</dbReference>
<reference evidence="3 4" key="1">
    <citation type="submission" date="2020-02" db="EMBL/GenBank/DDBJ databases">
        <title>Ideonella bacterium strain TBM-1.</title>
        <authorList>
            <person name="Chen W.-M."/>
        </authorList>
    </citation>
    <scope>NUCLEOTIDE SEQUENCE [LARGE SCALE GENOMIC DNA]</scope>
    <source>
        <strain evidence="3 4">TBM-1</strain>
    </source>
</reference>
<dbReference type="GO" id="GO:0005886">
    <property type="term" value="C:plasma membrane"/>
    <property type="evidence" value="ECO:0007669"/>
    <property type="project" value="UniProtKB-SubCell"/>
</dbReference>
<dbReference type="InterPro" id="IPR003423">
    <property type="entry name" value="OMP_efflux"/>
</dbReference>
<proteinExistence type="inferred from homology"/>
<gene>
    <name evidence="3" type="ORF">G3A44_04110</name>
</gene>
<organism evidence="3 4">
    <name type="scientific">Ideonella livida</name>
    <dbReference type="NCBI Taxonomy" id="2707176"/>
    <lineage>
        <taxon>Bacteria</taxon>
        <taxon>Pseudomonadati</taxon>
        <taxon>Pseudomonadota</taxon>
        <taxon>Betaproteobacteria</taxon>
        <taxon>Burkholderiales</taxon>
        <taxon>Sphaerotilaceae</taxon>
        <taxon>Ideonella</taxon>
    </lineage>
</organism>
<comment type="similarity">
    <text evidence="1 2">Belongs to the outer membrane factor (OMF) (TC 1.B.17) family.</text>
</comment>
<dbReference type="Gene3D" id="1.20.1600.10">
    <property type="entry name" value="Outer membrane efflux proteins (OEP)"/>
    <property type="match status" value="1"/>
</dbReference>
<evidence type="ECO:0000313" key="4">
    <source>
        <dbReference type="Proteomes" id="UP000484255"/>
    </source>
</evidence>
<dbReference type="EMBL" id="JAAGOH010000003">
    <property type="protein sequence ID" value="NDY90378.1"/>
    <property type="molecule type" value="Genomic_DNA"/>
</dbReference>
<comment type="subcellular location">
    <subcellularLocation>
        <location evidence="2">Cell membrane</location>
        <topology evidence="2">Lipid-anchor</topology>
    </subcellularLocation>
</comment>
<evidence type="ECO:0000256" key="2">
    <source>
        <dbReference type="RuleBase" id="RU362097"/>
    </source>
</evidence>
<protein>
    <submittedName>
        <fullName evidence="3">Efflux transporter outer membrane subunit</fullName>
    </submittedName>
</protein>
<dbReference type="Gene3D" id="2.20.200.10">
    <property type="entry name" value="Outer membrane efflux proteins (OEP)"/>
    <property type="match status" value="1"/>
</dbReference>
<evidence type="ECO:0000256" key="1">
    <source>
        <dbReference type="ARBA" id="ARBA00007613"/>
    </source>
</evidence>
<dbReference type="InterPro" id="IPR010131">
    <property type="entry name" value="MdtP/NodT-like"/>
</dbReference>
<keyword evidence="2" id="KW-0472">Membrane</keyword>
<dbReference type="PANTHER" id="PTHR30203">
    <property type="entry name" value="OUTER MEMBRANE CATION EFFLUX PROTEIN"/>
    <property type="match status" value="1"/>
</dbReference>
<dbReference type="Proteomes" id="UP000484255">
    <property type="component" value="Unassembled WGS sequence"/>
</dbReference>
<dbReference type="NCBIfam" id="TIGR01845">
    <property type="entry name" value="outer_NodT"/>
    <property type="match status" value="1"/>
</dbReference>
<comment type="caution">
    <text evidence="3">The sequence shown here is derived from an EMBL/GenBank/DDBJ whole genome shotgun (WGS) entry which is preliminary data.</text>
</comment>
<keyword evidence="2" id="KW-0449">Lipoprotein</keyword>
<dbReference type="AlphaFoldDB" id="A0A7C9THF5"/>
<dbReference type="Pfam" id="PF02321">
    <property type="entry name" value="OEP"/>
    <property type="match status" value="2"/>
</dbReference>
<name>A0A7C9THF5_9BURK</name>
<evidence type="ECO:0000313" key="3">
    <source>
        <dbReference type="EMBL" id="NDY90378.1"/>
    </source>
</evidence>
<dbReference type="GO" id="GO:0015562">
    <property type="term" value="F:efflux transmembrane transporter activity"/>
    <property type="evidence" value="ECO:0007669"/>
    <property type="project" value="InterPro"/>
</dbReference>
<dbReference type="RefSeq" id="WP_163456319.1">
    <property type="nucleotide sequence ID" value="NZ_JAAGOH010000003.1"/>
</dbReference>